<keyword evidence="3" id="KW-0998">Cell outer membrane</keyword>
<evidence type="ECO:0000313" key="7">
    <source>
        <dbReference type="EMBL" id="ROT98970.1"/>
    </source>
</evidence>
<keyword evidence="5" id="KW-0732">Signal</keyword>
<dbReference type="CDD" id="cd07185">
    <property type="entry name" value="OmpA_C-like"/>
    <property type="match status" value="1"/>
</dbReference>
<protein>
    <submittedName>
        <fullName evidence="7">OmpA family protein</fullName>
    </submittedName>
</protein>
<dbReference type="AlphaFoldDB" id="A0A3N2QUX9"/>
<reference evidence="7 8" key="1">
    <citation type="submission" date="2018-10" db="EMBL/GenBank/DDBJ databases">
        <title>Histidinibacterium lentulum gen. nov., sp. nov., a marine bacterium from the culture broth of Picochlorum sp. 122.</title>
        <authorList>
            <person name="Wang G."/>
        </authorList>
    </citation>
    <scope>NUCLEOTIDE SEQUENCE [LARGE SCALE GENOMIC DNA]</scope>
    <source>
        <strain evidence="7 8">B17</strain>
    </source>
</reference>
<evidence type="ECO:0000256" key="5">
    <source>
        <dbReference type="SAM" id="SignalP"/>
    </source>
</evidence>
<evidence type="ECO:0000256" key="1">
    <source>
        <dbReference type="ARBA" id="ARBA00004442"/>
    </source>
</evidence>
<dbReference type="PROSITE" id="PS51257">
    <property type="entry name" value="PROKAR_LIPOPROTEIN"/>
    <property type="match status" value="1"/>
</dbReference>
<name>A0A3N2QUX9_9RHOB</name>
<sequence length="227" mass="24565">MKAFPASIAALITLSACGQTAGGPGLFDVERPRTFRAEAGAIVDSGFFGNATVNNIEVMSGQRDYAVALAERFDAEVPSTVNFGFNSAELGPEARGILDLQASWMRQFPELRFSVYGHTDLVGSDSYNFALGERRARAVVNYLVSRGVPGSSLEALVSYGETQPLVLTQNRERANRRTVTEVSGFLQRHPTVLNGRYAEVVFREYVESATAPQNITGITASEFATGQ</sequence>
<dbReference type="PRINTS" id="PR01021">
    <property type="entry name" value="OMPADOMAIN"/>
</dbReference>
<dbReference type="PANTHER" id="PTHR30329">
    <property type="entry name" value="STATOR ELEMENT OF FLAGELLAR MOTOR COMPLEX"/>
    <property type="match status" value="1"/>
</dbReference>
<evidence type="ECO:0000256" key="4">
    <source>
        <dbReference type="PROSITE-ProRule" id="PRU00473"/>
    </source>
</evidence>
<dbReference type="Pfam" id="PF00691">
    <property type="entry name" value="OmpA"/>
    <property type="match status" value="1"/>
</dbReference>
<dbReference type="InterPro" id="IPR050330">
    <property type="entry name" value="Bact_OuterMem_StrucFunc"/>
</dbReference>
<feature type="domain" description="OmpA-like" evidence="6">
    <location>
        <begin position="70"/>
        <end position="186"/>
    </location>
</feature>
<comment type="subcellular location">
    <subcellularLocation>
        <location evidence="1">Cell outer membrane</location>
    </subcellularLocation>
</comment>
<feature type="signal peptide" evidence="5">
    <location>
        <begin position="1"/>
        <end position="21"/>
    </location>
</feature>
<dbReference type="SUPFAM" id="SSF103088">
    <property type="entry name" value="OmpA-like"/>
    <property type="match status" value="1"/>
</dbReference>
<dbReference type="Proteomes" id="UP000268016">
    <property type="component" value="Unassembled WGS sequence"/>
</dbReference>
<organism evidence="7 8">
    <name type="scientific">Histidinibacterium lentulum</name>
    <dbReference type="NCBI Taxonomy" id="2480588"/>
    <lineage>
        <taxon>Bacteria</taxon>
        <taxon>Pseudomonadati</taxon>
        <taxon>Pseudomonadota</taxon>
        <taxon>Alphaproteobacteria</taxon>
        <taxon>Rhodobacterales</taxon>
        <taxon>Paracoccaceae</taxon>
        <taxon>Histidinibacterium</taxon>
    </lineage>
</organism>
<evidence type="ECO:0000259" key="6">
    <source>
        <dbReference type="PROSITE" id="PS51123"/>
    </source>
</evidence>
<dbReference type="GO" id="GO:0009279">
    <property type="term" value="C:cell outer membrane"/>
    <property type="evidence" value="ECO:0007669"/>
    <property type="project" value="UniProtKB-SubCell"/>
</dbReference>
<dbReference type="InterPro" id="IPR006664">
    <property type="entry name" value="OMP_bac"/>
</dbReference>
<dbReference type="RefSeq" id="WP_123643151.1">
    <property type="nucleotide sequence ID" value="NZ_ML119088.1"/>
</dbReference>
<gene>
    <name evidence="7" type="ORF">EAT49_15190</name>
</gene>
<evidence type="ECO:0000256" key="3">
    <source>
        <dbReference type="ARBA" id="ARBA00023237"/>
    </source>
</evidence>
<keyword evidence="2 4" id="KW-0472">Membrane</keyword>
<evidence type="ECO:0000313" key="8">
    <source>
        <dbReference type="Proteomes" id="UP000268016"/>
    </source>
</evidence>
<proteinExistence type="predicted"/>
<dbReference type="PROSITE" id="PS51123">
    <property type="entry name" value="OMPA_2"/>
    <property type="match status" value="1"/>
</dbReference>
<dbReference type="InterPro" id="IPR036737">
    <property type="entry name" value="OmpA-like_sf"/>
</dbReference>
<feature type="chain" id="PRO_5018305693" evidence="5">
    <location>
        <begin position="22"/>
        <end position="227"/>
    </location>
</feature>
<keyword evidence="8" id="KW-1185">Reference proteome</keyword>
<dbReference type="OrthoDB" id="9810367at2"/>
<dbReference type="EMBL" id="RDRB01000008">
    <property type="protein sequence ID" value="ROT98970.1"/>
    <property type="molecule type" value="Genomic_DNA"/>
</dbReference>
<evidence type="ECO:0000256" key="2">
    <source>
        <dbReference type="ARBA" id="ARBA00023136"/>
    </source>
</evidence>
<dbReference type="InterPro" id="IPR006665">
    <property type="entry name" value="OmpA-like"/>
</dbReference>
<dbReference type="Gene3D" id="3.30.1330.60">
    <property type="entry name" value="OmpA-like domain"/>
    <property type="match status" value="1"/>
</dbReference>
<comment type="caution">
    <text evidence="7">The sequence shown here is derived from an EMBL/GenBank/DDBJ whole genome shotgun (WGS) entry which is preliminary data.</text>
</comment>
<dbReference type="PANTHER" id="PTHR30329:SF21">
    <property type="entry name" value="LIPOPROTEIN YIAD-RELATED"/>
    <property type="match status" value="1"/>
</dbReference>
<accession>A0A3N2QUX9</accession>